<dbReference type="Proteomes" id="UP000503117">
    <property type="component" value="Chromosome"/>
</dbReference>
<gene>
    <name evidence="2" type="ORF">HH213_27610</name>
</gene>
<feature type="transmembrane region" description="Helical" evidence="1">
    <location>
        <begin position="351"/>
        <end position="369"/>
    </location>
</feature>
<feature type="transmembrane region" description="Helical" evidence="1">
    <location>
        <begin position="49"/>
        <end position="70"/>
    </location>
</feature>
<feature type="transmembrane region" description="Helical" evidence="1">
    <location>
        <begin position="141"/>
        <end position="164"/>
    </location>
</feature>
<evidence type="ECO:0000256" key="1">
    <source>
        <dbReference type="SAM" id="Phobius"/>
    </source>
</evidence>
<dbReference type="RefSeq" id="WP_169114408.1">
    <property type="nucleotide sequence ID" value="NZ_CP051684.1"/>
</dbReference>
<sequence>MTLRQAYGPMLAQMIQDSASRRQMLRASLLLAGAEIILLALHGDRQGPAGNLVLVCMPWVALQLWCGAFLKNAIRQNRPEYAALVPHLRSRLIRATAAMYAVEIALLAVMCGLVFGHAGYGLVFGGAVTVLTIFMNRYMALAWVMALAIPFGMSYAVNSLPLLLAKLDEGLVTAAAMAPIMLLGGWGLHLILPRAGDRHWDWQSRFNQRQAAVSCGLANTSSGRAPSRFRRMMQSFYLSALRRDSRRGVAADRALMHAIGPGAHPARVIAFSLVSTLLALVIGRFLSDSARTGLTIATGLTQLGAVLMYAISVADDVLLHGPEQQLYLLTPAAPAATRINRLLTSTVLRRALAVWLVSFACVLCLDSVLAGHLNLHGVSFAMAMVVLWTVTPLLRNYAVAPARRLGVTWTAVIVFVVLVCLAAVGLLQTAPDFPWYVVGSVAGFGAVIAIGLRWRALMALPPVLPAGRLAV</sequence>
<keyword evidence="1" id="KW-1133">Transmembrane helix</keyword>
<reference evidence="2 3" key="1">
    <citation type="submission" date="2020-04" db="EMBL/GenBank/DDBJ databases">
        <title>Genome sequencing of novel species.</title>
        <authorList>
            <person name="Heo J."/>
            <person name="Kim S.-J."/>
            <person name="Kim J.-S."/>
            <person name="Hong S.-B."/>
            <person name="Kwon S.-W."/>
        </authorList>
    </citation>
    <scope>NUCLEOTIDE SEQUENCE [LARGE SCALE GENOMIC DNA]</scope>
    <source>
        <strain evidence="2 3">AF9R3</strain>
    </source>
</reference>
<dbReference type="EMBL" id="CP051684">
    <property type="protein sequence ID" value="QJD93518.1"/>
    <property type="molecule type" value="Genomic_DNA"/>
</dbReference>
<accession>A0ABX6MGQ5</accession>
<feature type="transmembrane region" description="Helical" evidence="1">
    <location>
        <begin position="433"/>
        <end position="452"/>
    </location>
</feature>
<feature type="transmembrane region" description="Helical" evidence="1">
    <location>
        <begin position="170"/>
        <end position="192"/>
    </location>
</feature>
<name>A0ABX6MGQ5_9BURK</name>
<keyword evidence="3" id="KW-1185">Reference proteome</keyword>
<keyword evidence="1" id="KW-0812">Transmembrane</keyword>
<feature type="transmembrane region" description="Helical" evidence="1">
    <location>
        <begin position="115"/>
        <end position="134"/>
    </location>
</feature>
<protein>
    <submittedName>
        <fullName evidence="2">Uncharacterized protein</fullName>
    </submittedName>
</protein>
<proteinExistence type="predicted"/>
<feature type="transmembrane region" description="Helical" evidence="1">
    <location>
        <begin position="375"/>
        <end position="394"/>
    </location>
</feature>
<feature type="transmembrane region" description="Helical" evidence="1">
    <location>
        <begin position="266"/>
        <end position="286"/>
    </location>
</feature>
<evidence type="ECO:0000313" key="2">
    <source>
        <dbReference type="EMBL" id="QJD93518.1"/>
    </source>
</evidence>
<feature type="transmembrane region" description="Helical" evidence="1">
    <location>
        <begin position="406"/>
        <end position="427"/>
    </location>
</feature>
<evidence type="ECO:0000313" key="3">
    <source>
        <dbReference type="Proteomes" id="UP000503117"/>
    </source>
</evidence>
<organism evidence="2 3">
    <name type="scientific">Duganella dendranthematis</name>
    <dbReference type="NCBI Taxonomy" id="2728021"/>
    <lineage>
        <taxon>Bacteria</taxon>
        <taxon>Pseudomonadati</taxon>
        <taxon>Pseudomonadota</taxon>
        <taxon>Betaproteobacteria</taxon>
        <taxon>Burkholderiales</taxon>
        <taxon>Oxalobacteraceae</taxon>
        <taxon>Telluria group</taxon>
        <taxon>Duganella</taxon>
    </lineage>
</organism>
<keyword evidence="1" id="KW-0472">Membrane</keyword>
<feature type="transmembrane region" description="Helical" evidence="1">
    <location>
        <begin position="24"/>
        <end position="43"/>
    </location>
</feature>